<dbReference type="EMBL" id="CAFBMW010000044">
    <property type="protein sequence ID" value="CAB4963777.1"/>
    <property type="molecule type" value="Genomic_DNA"/>
</dbReference>
<feature type="transmembrane region" description="Helical" evidence="1">
    <location>
        <begin position="53"/>
        <end position="71"/>
    </location>
</feature>
<name>A0A6J7L6X2_9ZZZZ</name>
<proteinExistence type="predicted"/>
<reference evidence="2" key="1">
    <citation type="submission" date="2020-05" db="EMBL/GenBank/DDBJ databases">
        <authorList>
            <person name="Chiriac C."/>
            <person name="Salcher M."/>
            <person name="Ghai R."/>
            <person name="Kavagutti S V."/>
        </authorList>
    </citation>
    <scope>NUCLEOTIDE SEQUENCE</scope>
</reference>
<gene>
    <name evidence="2" type="ORF">UFOPK3662_03470</name>
</gene>
<keyword evidence="1" id="KW-1133">Transmembrane helix</keyword>
<feature type="transmembrane region" description="Helical" evidence="1">
    <location>
        <begin position="6"/>
        <end position="32"/>
    </location>
</feature>
<feature type="transmembrane region" description="Helical" evidence="1">
    <location>
        <begin position="125"/>
        <end position="141"/>
    </location>
</feature>
<organism evidence="2">
    <name type="scientific">freshwater metagenome</name>
    <dbReference type="NCBI Taxonomy" id="449393"/>
    <lineage>
        <taxon>unclassified sequences</taxon>
        <taxon>metagenomes</taxon>
        <taxon>ecological metagenomes</taxon>
    </lineage>
</organism>
<evidence type="ECO:0000256" key="1">
    <source>
        <dbReference type="SAM" id="Phobius"/>
    </source>
</evidence>
<feature type="transmembrane region" description="Helical" evidence="1">
    <location>
        <begin position="77"/>
        <end position="98"/>
    </location>
</feature>
<keyword evidence="1" id="KW-0472">Membrane</keyword>
<accession>A0A6J7L6X2</accession>
<dbReference type="AlphaFoldDB" id="A0A6J7L6X2"/>
<protein>
    <submittedName>
        <fullName evidence="2">Unannotated protein</fullName>
    </submittedName>
</protein>
<keyword evidence="1" id="KW-0812">Transmembrane</keyword>
<evidence type="ECO:0000313" key="2">
    <source>
        <dbReference type="EMBL" id="CAB4963777.1"/>
    </source>
</evidence>
<sequence length="142" mass="14815">MSLAEPAPWLLLVAAAHLGFQLTVDLVVYPALGDVPREAWTVAHDRHARRITPVVALVYPPLVLVLGWTALAEPSDAGTWVAVAGGLLAVATTAAVAAPTHERLSAAPPPDRAALMRRLDRADRVRTLGAVVCVAGALLLVG</sequence>